<proteinExistence type="inferred from homology"/>
<reference evidence="7" key="1">
    <citation type="journal article" date="2020" name="mSystems">
        <title>Genome- and Community-Level Interaction Insights into Carbon Utilization and Element Cycling Functions of Hydrothermarchaeota in Hydrothermal Sediment.</title>
        <authorList>
            <person name="Zhou Z."/>
            <person name="Liu Y."/>
            <person name="Xu W."/>
            <person name="Pan J."/>
            <person name="Luo Z.H."/>
            <person name="Li M."/>
        </authorList>
    </citation>
    <scope>NUCLEOTIDE SEQUENCE [LARGE SCALE GENOMIC DNA]</scope>
    <source>
        <strain evidence="7">SpSt-774</strain>
    </source>
</reference>
<keyword evidence="4 6" id="KW-0238">DNA-binding</keyword>
<keyword evidence="5 6" id="KW-0233">DNA recombination</keyword>
<dbReference type="PANTHER" id="PTHR33217:SF7">
    <property type="entry name" value="TRANSPOSASE FOR INSERTION SEQUENCE ELEMENT IS1081"/>
    <property type="match status" value="1"/>
</dbReference>
<evidence type="ECO:0000256" key="5">
    <source>
        <dbReference type="ARBA" id="ARBA00023172"/>
    </source>
</evidence>
<dbReference type="InterPro" id="IPR001207">
    <property type="entry name" value="Transposase_mutator"/>
</dbReference>
<evidence type="ECO:0000313" key="7">
    <source>
        <dbReference type="EMBL" id="HGV97055.1"/>
    </source>
</evidence>
<organism evidence="7">
    <name type="scientific">candidate division WOR-3 bacterium</name>
    <dbReference type="NCBI Taxonomy" id="2052148"/>
    <lineage>
        <taxon>Bacteria</taxon>
        <taxon>Bacteria division WOR-3</taxon>
    </lineage>
</organism>
<gene>
    <name evidence="7" type="ORF">ENV60_02020</name>
</gene>
<evidence type="ECO:0000256" key="3">
    <source>
        <dbReference type="ARBA" id="ARBA00022578"/>
    </source>
</evidence>
<name>A0A7C4XDY7_UNCW3</name>
<evidence type="ECO:0000256" key="6">
    <source>
        <dbReference type="RuleBase" id="RU365089"/>
    </source>
</evidence>
<evidence type="ECO:0000256" key="1">
    <source>
        <dbReference type="ARBA" id="ARBA00002190"/>
    </source>
</evidence>
<comment type="similarity">
    <text evidence="2 6">Belongs to the transposase mutator family.</text>
</comment>
<dbReference type="EMBL" id="DTGZ01000039">
    <property type="protein sequence ID" value="HGV97055.1"/>
    <property type="molecule type" value="Genomic_DNA"/>
</dbReference>
<dbReference type="PROSITE" id="PS01007">
    <property type="entry name" value="TRANSPOSASE_MUTATOR"/>
    <property type="match status" value="1"/>
</dbReference>
<keyword evidence="3 6" id="KW-0815">Transposition</keyword>
<keyword evidence="6" id="KW-0814">Transposable element</keyword>
<dbReference type="GO" id="GO:0004803">
    <property type="term" value="F:transposase activity"/>
    <property type="evidence" value="ECO:0007669"/>
    <property type="project" value="UniProtKB-UniRule"/>
</dbReference>
<dbReference type="PANTHER" id="PTHR33217">
    <property type="entry name" value="TRANSPOSASE FOR INSERTION SEQUENCE ELEMENT IS1081"/>
    <property type="match status" value="1"/>
</dbReference>
<evidence type="ECO:0000256" key="2">
    <source>
        <dbReference type="ARBA" id="ARBA00010961"/>
    </source>
</evidence>
<dbReference type="GO" id="GO:0003677">
    <property type="term" value="F:DNA binding"/>
    <property type="evidence" value="ECO:0007669"/>
    <property type="project" value="UniProtKB-UniRule"/>
</dbReference>
<dbReference type="GO" id="GO:0006313">
    <property type="term" value="P:DNA transposition"/>
    <property type="evidence" value="ECO:0007669"/>
    <property type="project" value="UniProtKB-UniRule"/>
</dbReference>
<sequence>MPLLPLPSIFHKHPDSFYVALYLNQSLMCHRVQRFRTHQEPSERVDYRSSLFEPYERRWKRVDDWIRDLFISGVSTRDVSWVMDSLLKVEVSPSEVSVIARALDNQVCAYHRRGLRMIIIDGGKGLKAALDTVYPYVRHQRCWVHKLRNLANKLPVRYRDECLKGARKIYLAANKREVIKCFKVWKRKWGKLVP</sequence>
<protein>
    <recommendedName>
        <fullName evidence="6">Mutator family transposase</fullName>
    </recommendedName>
</protein>
<accession>A0A7C4XDY7</accession>
<comment type="caution">
    <text evidence="7">The sequence shown here is derived from an EMBL/GenBank/DDBJ whole genome shotgun (WGS) entry which is preliminary data.</text>
</comment>
<dbReference type="AlphaFoldDB" id="A0A7C4XDY7"/>
<evidence type="ECO:0000256" key="4">
    <source>
        <dbReference type="ARBA" id="ARBA00023125"/>
    </source>
</evidence>
<dbReference type="Pfam" id="PF00872">
    <property type="entry name" value="Transposase_mut"/>
    <property type="match status" value="1"/>
</dbReference>
<comment type="function">
    <text evidence="1 6">Required for the transposition of the insertion element.</text>
</comment>